<keyword evidence="6" id="KW-0411">Iron-sulfur</keyword>
<dbReference type="AlphaFoldDB" id="A0A7X2TSU0"/>
<evidence type="ECO:0000256" key="1">
    <source>
        <dbReference type="ARBA" id="ARBA00022448"/>
    </source>
</evidence>
<keyword evidence="1" id="KW-0813">Transport</keyword>
<feature type="transmembrane region" description="Helical" evidence="7">
    <location>
        <begin position="66"/>
        <end position="99"/>
    </location>
</feature>
<evidence type="ECO:0000256" key="2">
    <source>
        <dbReference type="ARBA" id="ARBA00022485"/>
    </source>
</evidence>
<keyword evidence="3" id="KW-0479">Metal-binding</keyword>
<dbReference type="GO" id="GO:0005886">
    <property type="term" value="C:plasma membrane"/>
    <property type="evidence" value="ECO:0007669"/>
    <property type="project" value="TreeGrafter"/>
</dbReference>
<dbReference type="InterPro" id="IPR017900">
    <property type="entry name" value="4Fe4S_Fe_S_CS"/>
</dbReference>
<dbReference type="PROSITE" id="PS51379">
    <property type="entry name" value="4FE4S_FER_2"/>
    <property type="match status" value="2"/>
</dbReference>
<feature type="transmembrane region" description="Helical" evidence="7">
    <location>
        <begin position="120"/>
        <end position="147"/>
    </location>
</feature>
<evidence type="ECO:0000256" key="6">
    <source>
        <dbReference type="ARBA" id="ARBA00023014"/>
    </source>
</evidence>
<dbReference type="InterPro" id="IPR051684">
    <property type="entry name" value="Electron_Trans/Redox"/>
</dbReference>
<keyword evidence="4" id="KW-0249">Electron transport</keyword>
<dbReference type="InterPro" id="IPR017896">
    <property type="entry name" value="4Fe4S_Fe-S-bd"/>
</dbReference>
<evidence type="ECO:0000313" key="10">
    <source>
        <dbReference type="Proteomes" id="UP000460549"/>
    </source>
</evidence>
<keyword evidence="2" id="KW-0004">4Fe-4S</keyword>
<accession>A0A7X2TSU0</accession>
<evidence type="ECO:0000256" key="3">
    <source>
        <dbReference type="ARBA" id="ARBA00022723"/>
    </source>
</evidence>
<keyword evidence="5" id="KW-0408">Iron</keyword>
<proteinExistence type="predicted"/>
<feature type="domain" description="4Fe-4S ferredoxin-type" evidence="8">
    <location>
        <begin position="228"/>
        <end position="259"/>
    </location>
</feature>
<evidence type="ECO:0000259" key="8">
    <source>
        <dbReference type="PROSITE" id="PS51379"/>
    </source>
</evidence>
<feature type="transmembrane region" description="Helical" evidence="7">
    <location>
        <begin position="159"/>
        <end position="182"/>
    </location>
</feature>
<dbReference type="EMBL" id="VUNN01000039">
    <property type="protein sequence ID" value="MSU07328.1"/>
    <property type="molecule type" value="Genomic_DNA"/>
</dbReference>
<feature type="domain" description="4Fe-4S ferredoxin-type" evidence="8">
    <location>
        <begin position="205"/>
        <end position="227"/>
    </location>
</feature>
<comment type="caution">
    <text evidence="9">The sequence shown here is derived from an EMBL/GenBank/DDBJ whole genome shotgun (WGS) entry which is preliminary data.</text>
</comment>
<evidence type="ECO:0000256" key="5">
    <source>
        <dbReference type="ARBA" id="ARBA00023004"/>
    </source>
</evidence>
<dbReference type="PANTHER" id="PTHR30176">
    <property type="entry name" value="FERREDOXIN-TYPE PROTEIN NAPH"/>
    <property type="match status" value="1"/>
</dbReference>
<dbReference type="Proteomes" id="UP000460549">
    <property type="component" value="Unassembled WGS sequence"/>
</dbReference>
<keyword evidence="7" id="KW-0812">Transmembrane</keyword>
<evidence type="ECO:0000256" key="4">
    <source>
        <dbReference type="ARBA" id="ARBA00022982"/>
    </source>
</evidence>
<dbReference type="Pfam" id="PF12801">
    <property type="entry name" value="Fer4_5"/>
    <property type="match status" value="3"/>
</dbReference>
<dbReference type="Pfam" id="PF13237">
    <property type="entry name" value="Fer4_10"/>
    <property type="match status" value="1"/>
</dbReference>
<reference evidence="9 10" key="1">
    <citation type="submission" date="2019-08" db="EMBL/GenBank/DDBJ databases">
        <title>In-depth cultivation of the pig gut microbiome towards novel bacterial diversity and tailored functional studies.</title>
        <authorList>
            <person name="Wylensek D."/>
            <person name="Hitch T.C.A."/>
            <person name="Clavel T."/>
        </authorList>
    </citation>
    <scope>NUCLEOTIDE SEQUENCE [LARGE SCALE GENOMIC DNA]</scope>
    <source>
        <strain evidence="9 10">NM-380-WT-3C1</strain>
    </source>
</reference>
<dbReference type="SUPFAM" id="SSF54862">
    <property type="entry name" value="4Fe-4S ferredoxins"/>
    <property type="match status" value="1"/>
</dbReference>
<dbReference type="Gene3D" id="3.30.70.20">
    <property type="match status" value="1"/>
</dbReference>
<dbReference type="PANTHER" id="PTHR30176:SF3">
    <property type="entry name" value="FERREDOXIN-TYPE PROTEIN NAPH"/>
    <property type="match status" value="1"/>
</dbReference>
<sequence>MKKIRLIIQALSFAFSNGYIKGFTAGKIYKGELKNFCHPGLNCYSCPGALFSCPIGALQTVSPTSLYVFGFLFLVGTIFGRAVCGWLCPFGLVQRLLYMIPVKNKRKNLKGHDKLKYLKYFVLVISVLWLRSFCTYLCPSGMLLGAIPLTIISKPIRELIGSTFFIKLSILVLFIVLSIYYARPFCKYICPLGAIYSLFNPISIIKLRVDEAKCTKCSSCQRACPMDIAVYKNPRSLECIRCGDCISSCPHKAIEIISSL</sequence>
<dbReference type="PROSITE" id="PS00198">
    <property type="entry name" value="4FE4S_FER_1"/>
    <property type="match status" value="2"/>
</dbReference>
<dbReference type="GO" id="GO:0051539">
    <property type="term" value="F:4 iron, 4 sulfur cluster binding"/>
    <property type="evidence" value="ECO:0007669"/>
    <property type="project" value="UniProtKB-KW"/>
</dbReference>
<protein>
    <submittedName>
        <fullName evidence="9">4Fe-4S binding protein</fullName>
    </submittedName>
</protein>
<evidence type="ECO:0000313" key="9">
    <source>
        <dbReference type="EMBL" id="MSU07328.1"/>
    </source>
</evidence>
<keyword evidence="7" id="KW-1133">Transmembrane helix</keyword>
<gene>
    <name evidence="9" type="ORF">FYJ80_11275</name>
</gene>
<evidence type="ECO:0000256" key="7">
    <source>
        <dbReference type="SAM" id="Phobius"/>
    </source>
</evidence>
<dbReference type="GO" id="GO:0046872">
    <property type="term" value="F:metal ion binding"/>
    <property type="evidence" value="ECO:0007669"/>
    <property type="project" value="UniProtKB-KW"/>
</dbReference>
<dbReference type="RefSeq" id="WP_154426990.1">
    <property type="nucleotide sequence ID" value="NZ_VUNN01000039.1"/>
</dbReference>
<keyword evidence="10" id="KW-1185">Reference proteome</keyword>
<organism evidence="9 10">
    <name type="scientific">Bullifex porci</name>
    <dbReference type="NCBI Taxonomy" id="2606638"/>
    <lineage>
        <taxon>Bacteria</taxon>
        <taxon>Pseudomonadati</taxon>
        <taxon>Spirochaetota</taxon>
        <taxon>Spirochaetia</taxon>
        <taxon>Spirochaetales</taxon>
        <taxon>Spirochaetaceae</taxon>
        <taxon>Bullifex</taxon>
    </lineage>
</organism>
<keyword evidence="7" id="KW-0472">Membrane</keyword>
<name>A0A7X2TSU0_9SPIO</name>